<keyword evidence="8" id="KW-0460">Magnesium</keyword>
<name>A0AAD7UEC7_9STRA</name>
<keyword evidence="6" id="KW-0547">Nucleotide-binding</keyword>
<keyword evidence="7" id="KW-0067">ATP-binding</keyword>
<proteinExistence type="inferred from homology"/>
<dbReference type="InterPro" id="IPR003846">
    <property type="entry name" value="SelO"/>
</dbReference>
<evidence type="ECO:0000313" key="10">
    <source>
        <dbReference type="EMBL" id="KAJ8603606.1"/>
    </source>
</evidence>
<dbReference type="GO" id="GO:0046872">
    <property type="term" value="F:metal ion binding"/>
    <property type="evidence" value="ECO:0007669"/>
    <property type="project" value="UniProtKB-KW"/>
</dbReference>
<evidence type="ECO:0000256" key="6">
    <source>
        <dbReference type="ARBA" id="ARBA00022741"/>
    </source>
</evidence>
<evidence type="ECO:0000256" key="5">
    <source>
        <dbReference type="ARBA" id="ARBA00022723"/>
    </source>
</evidence>
<keyword evidence="4" id="KW-0548">Nucleotidyltransferase</keyword>
<dbReference type="Pfam" id="PF02696">
    <property type="entry name" value="SelO"/>
    <property type="match status" value="1"/>
</dbReference>
<evidence type="ECO:0000256" key="3">
    <source>
        <dbReference type="ARBA" id="ARBA00022679"/>
    </source>
</evidence>
<accession>A0AAD7UEC7</accession>
<dbReference type="PANTHER" id="PTHR32057">
    <property type="entry name" value="PROTEIN ADENYLYLTRANSFERASE SELO, MITOCHONDRIAL"/>
    <property type="match status" value="1"/>
</dbReference>
<dbReference type="GO" id="GO:0070733">
    <property type="term" value="F:AMPylase activity"/>
    <property type="evidence" value="ECO:0007669"/>
    <property type="project" value="TreeGrafter"/>
</dbReference>
<comment type="caution">
    <text evidence="10">The sequence shown here is derived from an EMBL/GenBank/DDBJ whole genome shotgun (WGS) entry which is preliminary data.</text>
</comment>
<comment type="similarity">
    <text evidence="2">Belongs to the SELO family.</text>
</comment>
<evidence type="ECO:0000256" key="2">
    <source>
        <dbReference type="ARBA" id="ARBA00009747"/>
    </source>
</evidence>
<sequence length="486" mass="52971">MVAGLEEASLLRQCPIDRAPWFRAMGPREVRGVAASLCAPVRRRDARLVLSSPFARQLGVEVSSLAEQGIDEEEDPYEILMTGRRSECRSLAVCYGGHQFGQWAGQLGDGRAVTLGEIGGFEVGLKGSGPTQYSRGGDGLAAFRSCAREFLGSEYLAAIGVPTTRALGLWSLGETTVWRSMPDASGEARQERAGMISRAARSLALRFGTFELAARRGDVRLLESLVEHAGAAAPELAVGAAVATGRLVALWEAFGFVHGVLNTDNLMIFGHTVDLGPFGFVERYDPDFSPNLSDREGRYRLSRQVDAAAWAVSRLADALAVFGASRADCEDAFRDAYAAERRRLWCGKLALEVSVENERFADQKVLRGHDFTTFFADLAWGAADEFDDPWFRRWAARRRNFELADPAAARAALLRARTELNPRFALRNAAIHGAVEDYLATGEPATLRELHRGVLNPFADDVARLAHLNTPPPANAPPQRGVSILT</sequence>
<organism evidence="10 11">
    <name type="scientific">Chrysophaeum taylorii</name>
    <dbReference type="NCBI Taxonomy" id="2483200"/>
    <lineage>
        <taxon>Eukaryota</taxon>
        <taxon>Sar</taxon>
        <taxon>Stramenopiles</taxon>
        <taxon>Ochrophyta</taxon>
        <taxon>Pelagophyceae</taxon>
        <taxon>Pelagomonadales</taxon>
        <taxon>Pelagomonadaceae</taxon>
        <taxon>Chrysophaeum</taxon>
    </lineage>
</organism>
<comment type="cofactor">
    <cofactor evidence="1">
        <name>Mg(2+)</name>
        <dbReference type="ChEBI" id="CHEBI:18420"/>
    </cofactor>
</comment>
<keyword evidence="5" id="KW-0479">Metal-binding</keyword>
<protein>
    <recommendedName>
        <fullName evidence="9">Selenoprotein O</fullName>
    </recommendedName>
</protein>
<reference evidence="10" key="1">
    <citation type="submission" date="2023-01" db="EMBL/GenBank/DDBJ databases">
        <title>Metagenome sequencing of chrysophaentin producing Chrysophaeum taylorii.</title>
        <authorList>
            <person name="Davison J."/>
            <person name="Bewley C."/>
        </authorList>
    </citation>
    <scope>NUCLEOTIDE SEQUENCE</scope>
    <source>
        <strain evidence="10">NIES-1699</strain>
    </source>
</reference>
<evidence type="ECO:0000256" key="8">
    <source>
        <dbReference type="ARBA" id="ARBA00022842"/>
    </source>
</evidence>
<evidence type="ECO:0000256" key="9">
    <source>
        <dbReference type="ARBA" id="ARBA00031547"/>
    </source>
</evidence>
<dbReference type="PANTHER" id="PTHR32057:SF14">
    <property type="entry name" value="PROTEIN ADENYLYLTRANSFERASE SELO, MITOCHONDRIAL"/>
    <property type="match status" value="1"/>
</dbReference>
<keyword evidence="11" id="KW-1185">Reference proteome</keyword>
<keyword evidence="3" id="KW-0808">Transferase</keyword>
<dbReference type="Proteomes" id="UP001230188">
    <property type="component" value="Unassembled WGS sequence"/>
</dbReference>
<evidence type="ECO:0000256" key="1">
    <source>
        <dbReference type="ARBA" id="ARBA00001946"/>
    </source>
</evidence>
<evidence type="ECO:0000313" key="11">
    <source>
        <dbReference type="Proteomes" id="UP001230188"/>
    </source>
</evidence>
<evidence type="ECO:0000256" key="7">
    <source>
        <dbReference type="ARBA" id="ARBA00022840"/>
    </source>
</evidence>
<dbReference type="EMBL" id="JAQMWT010000348">
    <property type="protein sequence ID" value="KAJ8603606.1"/>
    <property type="molecule type" value="Genomic_DNA"/>
</dbReference>
<dbReference type="AlphaFoldDB" id="A0AAD7UEC7"/>
<evidence type="ECO:0000256" key="4">
    <source>
        <dbReference type="ARBA" id="ARBA00022695"/>
    </source>
</evidence>
<dbReference type="GO" id="GO:0005524">
    <property type="term" value="F:ATP binding"/>
    <property type="evidence" value="ECO:0007669"/>
    <property type="project" value="UniProtKB-KW"/>
</dbReference>
<gene>
    <name evidence="10" type="ORF">CTAYLR_004831</name>
</gene>